<dbReference type="InterPro" id="IPR013324">
    <property type="entry name" value="RNA_pol_sigma_r3/r4-like"/>
</dbReference>
<name>B1ZUA0_OPITP</name>
<dbReference type="OrthoDB" id="9977430at2"/>
<protein>
    <submittedName>
        <fullName evidence="1">Uncharacterized protein</fullName>
    </submittedName>
</protein>
<dbReference type="Proteomes" id="UP000007013">
    <property type="component" value="Chromosome"/>
</dbReference>
<dbReference type="AlphaFoldDB" id="B1ZUA0"/>
<proteinExistence type="predicted"/>
<dbReference type="RefSeq" id="WP_012376191.1">
    <property type="nucleotide sequence ID" value="NC_010571.1"/>
</dbReference>
<dbReference type="SUPFAM" id="SSF88659">
    <property type="entry name" value="Sigma3 and sigma4 domains of RNA polymerase sigma factors"/>
    <property type="match status" value="1"/>
</dbReference>
<dbReference type="EMBL" id="CP001032">
    <property type="protein sequence ID" value="ACB76662.1"/>
    <property type="molecule type" value="Genomic_DNA"/>
</dbReference>
<accession>B1ZUA0</accession>
<dbReference type="KEGG" id="ote:Oter_3385"/>
<sequence length="96" mass="10840">MSYDPKSVERCRRDRHDAIDTTVVTNGLAKTARIDLGLQLLQLAAKPGTSFTLHEIALWCGCTRDAVLLIEQKALKKVRTRIRFGRDSKLFRELAA</sequence>
<dbReference type="HOGENOM" id="CLU_2356992_0_0_0"/>
<evidence type="ECO:0000313" key="2">
    <source>
        <dbReference type="Proteomes" id="UP000007013"/>
    </source>
</evidence>
<keyword evidence="2" id="KW-1185">Reference proteome</keyword>
<organism evidence="1 2">
    <name type="scientific">Opitutus terrae (strain DSM 11246 / JCM 15787 / PB90-1)</name>
    <dbReference type="NCBI Taxonomy" id="452637"/>
    <lineage>
        <taxon>Bacteria</taxon>
        <taxon>Pseudomonadati</taxon>
        <taxon>Verrucomicrobiota</taxon>
        <taxon>Opitutia</taxon>
        <taxon>Opitutales</taxon>
        <taxon>Opitutaceae</taxon>
        <taxon>Opitutus</taxon>
    </lineage>
</organism>
<reference evidence="1 2" key="1">
    <citation type="journal article" date="2011" name="J. Bacteriol.">
        <title>Genome sequence of the verrucomicrobium Opitutus terrae PB90-1, an abundant inhabitant of rice paddy soil ecosystems.</title>
        <authorList>
            <person name="van Passel M.W."/>
            <person name="Kant R."/>
            <person name="Palva A."/>
            <person name="Copeland A."/>
            <person name="Lucas S."/>
            <person name="Lapidus A."/>
            <person name="Glavina del Rio T."/>
            <person name="Pitluck S."/>
            <person name="Goltsman E."/>
            <person name="Clum A."/>
            <person name="Sun H."/>
            <person name="Schmutz J."/>
            <person name="Larimer F.W."/>
            <person name="Land M.L."/>
            <person name="Hauser L."/>
            <person name="Kyrpides N."/>
            <person name="Mikhailova N."/>
            <person name="Richardson P.P."/>
            <person name="Janssen P.H."/>
            <person name="de Vos W.M."/>
            <person name="Smidt H."/>
        </authorList>
    </citation>
    <scope>NUCLEOTIDE SEQUENCE [LARGE SCALE GENOMIC DNA]</scope>
    <source>
        <strain evidence="2">DSM 11246 / JCM 15787 / PB90-1</strain>
    </source>
</reference>
<evidence type="ECO:0000313" key="1">
    <source>
        <dbReference type="EMBL" id="ACB76662.1"/>
    </source>
</evidence>
<dbReference type="STRING" id="452637.Oter_3385"/>
<gene>
    <name evidence="1" type="ordered locus">Oter_3385</name>
</gene>